<evidence type="ECO:0000259" key="2">
    <source>
        <dbReference type="PROSITE" id="PS51029"/>
    </source>
</evidence>
<dbReference type="InterPro" id="IPR006578">
    <property type="entry name" value="MADF-dom"/>
</dbReference>
<proteinExistence type="predicted"/>
<gene>
    <name evidence="3" type="ORF">PMACD_LOCUS10408</name>
</gene>
<organism evidence="3 4">
    <name type="scientific">Pieris macdunnoughi</name>
    <dbReference type="NCBI Taxonomy" id="345717"/>
    <lineage>
        <taxon>Eukaryota</taxon>
        <taxon>Metazoa</taxon>
        <taxon>Ecdysozoa</taxon>
        <taxon>Arthropoda</taxon>
        <taxon>Hexapoda</taxon>
        <taxon>Insecta</taxon>
        <taxon>Pterygota</taxon>
        <taxon>Neoptera</taxon>
        <taxon>Endopterygota</taxon>
        <taxon>Lepidoptera</taxon>
        <taxon>Glossata</taxon>
        <taxon>Ditrysia</taxon>
        <taxon>Papilionoidea</taxon>
        <taxon>Pieridae</taxon>
        <taxon>Pierinae</taxon>
        <taxon>Pieris</taxon>
    </lineage>
</organism>
<sequence length="184" mass="21211">MAVVWSNDKIMQLIELFQSKPLLWDCSIKQYKDRNKKNDAFEEISQVLNIPKKDVETKIHVLRTQFTREKKKMSAKKTTGSGAIEKCKWIYYEPLEFLLCGATTSGETDTMNKTESRRTFIGTPPSEFCSGNASKKTRFFFFHLGKPDYGPPRLGKCDWRGECGDQGRKMRWSPYPLKPPGPNT</sequence>
<dbReference type="AlphaFoldDB" id="A0A821UHQ8"/>
<dbReference type="SMART" id="SM00595">
    <property type="entry name" value="MADF"/>
    <property type="match status" value="1"/>
</dbReference>
<name>A0A821UHQ8_9NEOP</name>
<dbReference type="Proteomes" id="UP000663880">
    <property type="component" value="Unassembled WGS sequence"/>
</dbReference>
<evidence type="ECO:0000313" key="4">
    <source>
        <dbReference type="Proteomes" id="UP000663880"/>
    </source>
</evidence>
<accession>A0A821UHQ8</accession>
<reference evidence="3" key="1">
    <citation type="submission" date="2021-02" db="EMBL/GenBank/DDBJ databases">
        <authorList>
            <person name="Steward A R."/>
        </authorList>
    </citation>
    <scope>NUCLEOTIDE SEQUENCE</scope>
</reference>
<dbReference type="EMBL" id="CAJOBZ010000031">
    <property type="protein sequence ID" value="CAF4890486.1"/>
    <property type="molecule type" value="Genomic_DNA"/>
</dbReference>
<dbReference type="OrthoDB" id="8881252at2759"/>
<dbReference type="PROSITE" id="PS51029">
    <property type="entry name" value="MADF"/>
    <property type="match status" value="1"/>
</dbReference>
<dbReference type="Pfam" id="PF10545">
    <property type="entry name" value="MADF_DNA_bdg"/>
    <property type="match status" value="1"/>
</dbReference>
<protein>
    <recommendedName>
        <fullName evidence="2">MADF domain-containing protein</fullName>
    </recommendedName>
</protein>
<evidence type="ECO:0000256" key="1">
    <source>
        <dbReference type="SAM" id="MobiDB-lite"/>
    </source>
</evidence>
<comment type="caution">
    <text evidence="3">The sequence shown here is derived from an EMBL/GenBank/DDBJ whole genome shotgun (WGS) entry which is preliminary data.</text>
</comment>
<feature type="region of interest" description="Disordered" evidence="1">
    <location>
        <begin position="165"/>
        <end position="184"/>
    </location>
</feature>
<evidence type="ECO:0000313" key="3">
    <source>
        <dbReference type="EMBL" id="CAF4890486.1"/>
    </source>
</evidence>
<dbReference type="PANTHER" id="PTHR21505:SF12">
    <property type="entry name" value="MADF DOMAIN-CONTAINING PROTEIN-RELATED"/>
    <property type="match status" value="1"/>
</dbReference>
<keyword evidence="4" id="KW-1185">Reference proteome</keyword>
<dbReference type="PANTHER" id="PTHR21505">
    <property type="entry name" value="MADF DOMAIN-CONTAINING PROTEIN-RELATED"/>
    <property type="match status" value="1"/>
</dbReference>
<feature type="domain" description="MADF" evidence="2">
    <location>
        <begin position="12"/>
        <end position="103"/>
    </location>
</feature>